<reference evidence="2 3" key="1">
    <citation type="journal article" date="2009" name="Stand. Genomic Sci.">
        <title>Complete genome sequence of Sanguibacter keddieii type strain (ST-74).</title>
        <authorList>
            <person name="Ivanova N."/>
            <person name="Sikorski J."/>
            <person name="Sims D."/>
            <person name="Brettin T."/>
            <person name="Detter J.C."/>
            <person name="Han C."/>
            <person name="Lapidus A."/>
            <person name="Copeland A."/>
            <person name="Glavina Del Rio T."/>
            <person name="Nolan M."/>
            <person name="Chen F."/>
            <person name="Lucas S."/>
            <person name="Tice H."/>
            <person name="Cheng J.F."/>
            <person name="Bruce D."/>
            <person name="Goodwin L."/>
            <person name="Pitluck S."/>
            <person name="Pati A."/>
            <person name="Mavromatis K."/>
            <person name="Chen A."/>
            <person name="Palaniappan K."/>
            <person name="D'haeseleer P."/>
            <person name="Chain P."/>
            <person name="Bristow J."/>
            <person name="Eisen J.A."/>
            <person name="Markowitz V."/>
            <person name="Hugenholtz P."/>
            <person name="Goker M."/>
            <person name="Pukall R."/>
            <person name="Klenk H.P."/>
            <person name="Kyrpides N.C."/>
        </authorList>
    </citation>
    <scope>NUCLEOTIDE SEQUENCE [LARGE SCALE GENOMIC DNA]</scope>
    <source>
        <strain evidence="3">ATCC 51767 / DSM 10542 / NCFB 3025 / ST-74</strain>
    </source>
</reference>
<protein>
    <submittedName>
        <fullName evidence="2">Uncharacterized protein</fullName>
    </submittedName>
</protein>
<dbReference type="Proteomes" id="UP000000322">
    <property type="component" value="Chromosome"/>
</dbReference>
<proteinExistence type="predicted"/>
<gene>
    <name evidence="2" type="ordered locus">Sked_33250</name>
</gene>
<organism evidence="2 3">
    <name type="scientific">Sanguibacter keddieii (strain ATCC 51767 / DSM 10542 / NCFB 3025 / ST-74)</name>
    <dbReference type="NCBI Taxonomy" id="446469"/>
    <lineage>
        <taxon>Bacteria</taxon>
        <taxon>Bacillati</taxon>
        <taxon>Actinomycetota</taxon>
        <taxon>Actinomycetes</taxon>
        <taxon>Micrococcales</taxon>
        <taxon>Sanguibacteraceae</taxon>
        <taxon>Sanguibacter</taxon>
    </lineage>
</organism>
<dbReference type="STRING" id="446469.Sked_33250"/>
<feature type="region of interest" description="Disordered" evidence="1">
    <location>
        <begin position="1"/>
        <end position="44"/>
    </location>
</feature>
<accession>D1BDZ9</accession>
<name>D1BDZ9_SANKS</name>
<sequence length="44" mass="4730">MDGASVTWGSWWSGRPEVLRSGPAQSRDRGRSRVVDRADAGCPG</sequence>
<dbReference type="HOGENOM" id="CLU_3221864_0_0_11"/>
<evidence type="ECO:0000313" key="2">
    <source>
        <dbReference type="EMBL" id="ACZ23220.1"/>
    </source>
</evidence>
<evidence type="ECO:0000313" key="3">
    <source>
        <dbReference type="Proteomes" id="UP000000322"/>
    </source>
</evidence>
<dbReference type="AlphaFoldDB" id="D1BDZ9"/>
<keyword evidence="3" id="KW-1185">Reference proteome</keyword>
<dbReference type="EMBL" id="CP001819">
    <property type="protein sequence ID" value="ACZ23220.1"/>
    <property type="molecule type" value="Genomic_DNA"/>
</dbReference>
<feature type="compositionally biased region" description="Basic and acidic residues" evidence="1">
    <location>
        <begin position="26"/>
        <end position="44"/>
    </location>
</feature>
<dbReference type="KEGG" id="ske:Sked_33250"/>
<evidence type="ECO:0000256" key="1">
    <source>
        <dbReference type="SAM" id="MobiDB-lite"/>
    </source>
</evidence>